<gene>
    <name evidence="1" type="ORF">HB762_06045</name>
</gene>
<dbReference type="Proteomes" id="UP001059912">
    <property type="component" value="Chromosome 1"/>
</dbReference>
<keyword evidence="2" id="KW-1185">Reference proteome</keyword>
<dbReference type="EMBL" id="CP050470">
    <property type="protein sequence ID" value="UTZ30979.1"/>
    <property type="molecule type" value="Genomic_DNA"/>
</dbReference>
<dbReference type="RefSeq" id="WP_255901201.1">
    <property type="nucleotide sequence ID" value="NZ_CP050470.1"/>
</dbReference>
<evidence type="ECO:0000313" key="2">
    <source>
        <dbReference type="Proteomes" id="UP001059912"/>
    </source>
</evidence>
<name>A0ABY5IAA2_9VIBR</name>
<reference evidence="1" key="1">
    <citation type="submission" date="2020-03" db="EMBL/GenBank/DDBJ databases">
        <title>Five strains of Vibrio campbellii isolated from Mariana Trench.</title>
        <authorList>
            <person name="Liang J."/>
            <person name="Zhang X.-H."/>
        </authorList>
    </citation>
    <scope>NUCLEOTIDE SEQUENCE</scope>
    <source>
        <strain evidence="1">LJC013</strain>
    </source>
</reference>
<evidence type="ECO:0000313" key="1">
    <source>
        <dbReference type="EMBL" id="UTZ30979.1"/>
    </source>
</evidence>
<accession>A0ABY5IAA2</accession>
<organism evidence="1 2">
    <name type="scientific">Vibrio campbellii</name>
    <dbReference type="NCBI Taxonomy" id="680"/>
    <lineage>
        <taxon>Bacteria</taxon>
        <taxon>Pseudomonadati</taxon>
        <taxon>Pseudomonadota</taxon>
        <taxon>Gammaproteobacteria</taxon>
        <taxon>Vibrionales</taxon>
        <taxon>Vibrionaceae</taxon>
        <taxon>Vibrio</taxon>
    </lineage>
</organism>
<sequence>MLNSLSLACVEIQGRMLDTLTCTFHLNWEEKQEDAICTLLSQSTYSWHKFEEILARMNEKGEKERG</sequence>
<proteinExistence type="predicted"/>
<protein>
    <submittedName>
        <fullName evidence="1">Uncharacterized protein</fullName>
    </submittedName>
</protein>